<reference evidence="1" key="1">
    <citation type="journal article" date="2020" name="Stud. Mycol.">
        <title>101 Dothideomycetes genomes: a test case for predicting lifestyles and emergence of pathogens.</title>
        <authorList>
            <person name="Haridas S."/>
            <person name="Albert R."/>
            <person name="Binder M."/>
            <person name="Bloem J."/>
            <person name="Labutti K."/>
            <person name="Salamov A."/>
            <person name="Andreopoulos B."/>
            <person name="Baker S."/>
            <person name="Barry K."/>
            <person name="Bills G."/>
            <person name="Bluhm B."/>
            <person name="Cannon C."/>
            <person name="Castanera R."/>
            <person name="Culley D."/>
            <person name="Daum C."/>
            <person name="Ezra D."/>
            <person name="Gonzalez J."/>
            <person name="Henrissat B."/>
            <person name="Kuo A."/>
            <person name="Liang C."/>
            <person name="Lipzen A."/>
            <person name="Lutzoni F."/>
            <person name="Magnuson J."/>
            <person name="Mondo S."/>
            <person name="Nolan M."/>
            <person name="Ohm R."/>
            <person name="Pangilinan J."/>
            <person name="Park H.-J."/>
            <person name="Ramirez L."/>
            <person name="Alfaro M."/>
            <person name="Sun H."/>
            <person name="Tritt A."/>
            <person name="Yoshinaga Y."/>
            <person name="Zwiers L.-H."/>
            <person name="Turgeon B."/>
            <person name="Goodwin S."/>
            <person name="Spatafora J."/>
            <person name="Crous P."/>
            <person name="Grigoriev I."/>
        </authorList>
    </citation>
    <scope>NUCLEOTIDE SEQUENCE</scope>
    <source>
        <strain evidence="1">CBS 109.77</strain>
    </source>
</reference>
<protein>
    <submittedName>
        <fullName evidence="1">Uncharacterized protein</fullName>
    </submittedName>
</protein>
<dbReference type="AlphaFoldDB" id="A0A6A6XDC0"/>
<gene>
    <name evidence="1" type="ORF">K505DRAFT_336890</name>
</gene>
<keyword evidence="2" id="KW-1185">Reference proteome</keyword>
<proteinExistence type="predicted"/>
<dbReference type="EMBL" id="MU001889">
    <property type="protein sequence ID" value="KAF2794489.1"/>
    <property type="molecule type" value="Genomic_DNA"/>
</dbReference>
<dbReference type="Proteomes" id="UP000799757">
    <property type="component" value="Unassembled WGS sequence"/>
</dbReference>
<evidence type="ECO:0000313" key="1">
    <source>
        <dbReference type="EMBL" id="KAF2794489.1"/>
    </source>
</evidence>
<sequence length="383" mass="44043">MPSQQNLLHISGNLPSRMTLQEQELHIRRALMRGTEALDQLRIDYRNYGLAYYRVDRSLYRLGEFALFCDFREPFVQYIYYNDLREILVALMEDIREQLRLHSSHSEDPYPYASAVLAHLQDHMDIVELLTAEYKIAFRIMRLGRESLPLRSREKLMADSEFVGWVKSLDDTSMALALGTTLEEIVDRMLEAKGDAEDAPEIDCQQEAEATLEAFNSLAAKRFKQLERLDDIVKRVCAIIEPAPEAERPQLNDTTVNVCEIVDMLTKAIARLPEIEQRLQNYGYSELELVLRGEYEIEKKKKRNEVYQLSMRAATAAVLQSLRATDAAMFPSTSTSATGNVKPYSGRHHPASLLAHDQVDARHQWRLRPRLPNFDRIGDRIGA</sequence>
<organism evidence="1 2">
    <name type="scientific">Melanomma pulvis-pyrius CBS 109.77</name>
    <dbReference type="NCBI Taxonomy" id="1314802"/>
    <lineage>
        <taxon>Eukaryota</taxon>
        <taxon>Fungi</taxon>
        <taxon>Dikarya</taxon>
        <taxon>Ascomycota</taxon>
        <taxon>Pezizomycotina</taxon>
        <taxon>Dothideomycetes</taxon>
        <taxon>Pleosporomycetidae</taxon>
        <taxon>Pleosporales</taxon>
        <taxon>Melanommataceae</taxon>
        <taxon>Melanomma</taxon>
    </lineage>
</organism>
<accession>A0A6A6XDC0</accession>
<name>A0A6A6XDC0_9PLEO</name>
<evidence type="ECO:0000313" key="2">
    <source>
        <dbReference type="Proteomes" id="UP000799757"/>
    </source>
</evidence>